<sequence>MTRFSKEDCLSDLRRRILSTELAPGLDLDEGTIAARYGLSRTPVREVLQRLQGEGYLELTQNRGAKVASMGIAAMRTFFQTAPMIYANIARLAAENRTEAQLDALKEIQREFAAATGGRDAGRAVLANHAFHALIGEMAHNPYLTAALSRLLIDHTRLSQTFYRPASEAESDLVAKACAQHDAMIAAIEKRESALAIDLTLQHWDLSRDRMERYVRPDPLPVDVISLKERRDAI</sequence>
<name>A0A1Y5T1S3_9RHOB</name>
<dbReference type="GO" id="GO:0003700">
    <property type="term" value="F:DNA-binding transcription factor activity"/>
    <property type="evidence" value="ECO:0007669"/>
    <property type="project" value="InterPro"/>
</dbReference>
<gene>
    <name evidence="5" type="primary">ydfH_5</name>
    <name evidence="5" type="ORF">PSA7680_02796</name>
</gene>
<keyword evidence="1" id="KW-0805">Transcription regulation</keyword>
<keyword evidence="3" id="KW-0804">Transcription</keyword>
<dbReference type="InterPro" id="IPR011711">
    <property type="entry name" value="GntR_C"/>
</dbReference>
<dbReference type="GO" id="GO:0003677">
    <property type="term" value="F:DNA binding"/>
    <property type="evidence" value="ECO:0007669"/>
    <property type="project" value="UniProtKB-KW"/>
</dbReference>
<dbReference type="InterPro" id="IPR000524">
    <property type="entry name" value="Tscrpt_reg_HTH_GntR"/>
</dbReference>
<organism evidence="5 6">
    <name type="scientific">Pseudoruegeria aquimaris</name>
    <dbReference type="NCBI Taxonomy" id="393663"/>
    <lineage>
        <taxon>Bacteria</taxon>
        <taxon>Pseudomonadati</taxon>
        <taxon>Pseudomonadota</taxon>
        <taxon>Alphaproteobacteria</taxon>
        <taxon>Rhodobacterales</taxon>
        <taxon>Roseobacteraceae</taxon>
        <taxon>Pseudoruegeria</taxon>
    </lineage>
</organism>
<evidence type="ECO:0000313" key="6">
    <source>
        <dbReference type="Proteomes" id="UP000193409"/>
    </source>
</evidence>
<dbReference type="InterPro" id="IPR036388">
    <property type="entry name" value="WH-like_DNA-bd_sf"/>
</dbReference>
<keyword evidence="2" id="KW-0238">DNA-binding</keyword>
<dbReference type="RefSeq" id="WP_085869328.1">
    <property type="nucleotide sequence ID" value="NZ_FWFQ01000021.1"/>
</dbReference>
<dbReference type="PROSITE" id="PS50949">
    <property type="entry name" value="HTH_GNTR"/>
    <property type="match status" value="1"/>
</dbReference>
<proteinExistence type="predicted"/>
<dbReference type="InterPro" id="IPR008920">
    <property type="entry name" value="TF_FadR/GntR_C"/>
</dbReference>
<dbReference type="SUPFAM" id="SSF48008">
    <property type="entry name" value="GntR ligand-binding domain-like"/>
    <property type="match status" value="1"/>
</dbReference>
<evidence type="ECO:0000256" key="1">
    <source>
        <dbReference type="ARBA" id="ARBA00023015"/>
    </source>
</evidence>
<dbReference type="OrthoDB" id="8638122at2"/>
<dbReference type="PANTHER" id="PTHR43537:SF53">
    <property type="entry name" value="HTH-TYPE TRANSCRIPTIONAL REPRESSOR NANR"/>
    <property type="match status" value="1"/>
</dbReference>
<evidence type="ECO:0000313" key="5">
    <source>
        <dbReference type="EMBL" id="SLN53622.1"/>
    </source>
</evidence>
<dbReference type="InterPro" id="IPR036390">
    <property type="entry name" value="WH_DNA-bd_sf"/>
</dbReference>
<evidence type="ECO:0000256" key="2">
    <source>
        <dbReference type="ARBA" id="ARBA00023125"/>
    </source>
</evidence>
<evidence type="ECO:0000259" key="4">
    <source>
        <dbReference type="PROSITE" id="PS50949"/>
    </source>
</evidence>
<dbReference type="SMART" id="SM00345">
    <property type="entry name" value="HTH_GNTR"/>
    <property type="match status" value="1"/>
</dbReference>
<dbReference type="Pfam" id="PF07729">
    <property type="entry name" value="FCD"/>
    <property type="match status" value="1"/>
</dbReference>
<reference evidence="5 6" key="1">
    <citation type="submission" date="2017-03" db="EMBL/GenBank/DDBJ databases">
        <authorList>
            <person name="Afonso C.L."/>
            <person name="Miller P.J."/>
            <person name="Scott M.A."/>
            <person name="Spackman E."/>
            <person name="Goraichik I."/>
            <person name="Dimitrov K.M."/>
            <person name="Suarez D.L."/>
            <person name="Swayne D.E."/>
        </authorList>
    </citation>
    <scope>NUCLEOTIDE SEQUENCE [LARGE SCALE GENOMIC DNA]</scope>
    <source>
        <strain evidence="5 6">CECT 7680</strain>
    </source>
</reference>
<dbReference type="Gene3D" id="1.20.120.530">
    <property type="entry name" value="GntR ligand-binding domain-like"/>
    <property type="match status" value="1"/>
</dbReference>
<dbReference type="EMBL" id="FWFQ01000021">
    <property type="protein sequence ID" value="SLN53622.1"/>
    <property type="molecule type" value="Genomic_DNA"/>
</dbReference>
<dbReference type="Pfam" id="PF00392">
    <property type="entry name" value="GntR"/>
    <property type="match status" value="1"/>
</dbReference>
<dbReference type="Gene3D" id="1.10.10.10">
    <property type="entry name" value="Winged helix-like DNA-binding domain superfamily/Winged helix DNA-binding domain"/>
    <property type="match status" value="1"/>
</dbReference>
<dbReference type="SMART" id="SM00895">
    <property type="entry name" value="FCD"/>
    <property type="match status" value="1"/>
</dbReference>
<keyword evidence="6" id="KW-1185">Reference proteome</keyword>
<feature type="domain" description="HTH gntR-type" evidence="4">
    <location>
        <begin position="3"/>
        <end position="70"/>
    </location>
</feature>
<dbReference type="SUPFAM" id="SSF46785">
    <property type="entry name" value="Winged helix' DNA-binding domain"/>
    <property type="match status" value="1"/>
</dbReference>
<dbReference type="CDD" id="cd07377">
    <property type="entry name" value="WHTH_GntR"/>
    <property type="match status" value="1"/>
</dbReference>
<dbReference type="AlphaFoldDB" id="A0A1Y5T1S3"/>
<evidence type="ECO:0000256" key="3">
    <source>
        <dbReference type="ARBA" id="ARBA00023163"/>
    </source>
</evidence>
<dbReference type="Proteomes" id="UP000193409">
    <property type="component" value="Unassembled WGS sequence"/>
</dbReference>
<dbReference type="PANTHER" id="PTHR43537">
    <property type="entry name" value="TRANSCRIPTIONAL REGULATOR, GNTR FAMILY"/>
    <property type="match status" value="1"/>
</dbReference>
<accession>A0A1Y5T1S3</accession>
<protein>
    <submittedName>
        <fullName evidence="5">Putative HTH-type transcriptional regulator YdfH</fullName>
    </submittedName>
</protein>